<dbReference type="KEGG" id="hro:HELRODRAFT_180009"/>
<dbReference type="EMBL" id="KB097558">
    <property type="protein sequence ID" value="ESN94904.1"/>
    <property type="molecule type" value="Genomic_DNA"/>
</dbReference>
<dbReference type="SUPFAM" id="SSF56219">
    <property type="entry name" value="DNase I-like"/>
    <property type="match status" value="1"/>
</dbReference>
<dbReference type="RefSeq" id="XP_009027026.1">
    <property type="nucleotide sequence ID" value="XM_009028778.1"/>
</dbReference>
<dbReference type="EnsemblMetazoa" id="HelroT180009">
    <property type="protein sequence ID" value="HelroP180009"/>
    <property type="gene ID" value="HelroG180009"/>
</dbReference>
<reference evidence="3 5" key="2">
    <citation type="journal article" date="2013" name="Nature">
        <title>Insights into bilaterian evolution from three spiralian genomes.</title>
        <authorList>
            <person name="Simakov O."/>
            <person name="Marletaz F."/>
            <person name="Cho S.J."/>
            <person name="Edsinger-Gonzales E."/>
            <person name="Havlak P."/>
            <person name="Hellsten U."/>
            <person name="Kuo D.H."/>
            <person name="Larsson T."/>
            <person name="Lv J."/>
            <person name="Arendt D."/>
            <person name="Savage R."/>
            <person name="Osoegawa K."/>
            <person name="de Jong P."/>
            <person name="Grimwood J."/>
            <person name="Chapman J.A."/>
            <person name="Shapiro H."/>
            <person name="Aerts A."/>
            <person name="Otillar R.P."/>
            <person name="Terry A.Y."/>
            <person name="Boore J.L."/>
            <person name="Grigoriev I.V."/>
            <person name="Lindberg D.R."/>
            <person name="Seaver E.C."/>
            <person name="Weisblat D.A."/>
            <person name="Putnam N.H."/>
            <person name="Rokhsar D.S."/>
        </authorList>
    </citation>
    <scope>NUCLEOTIDE SEQUENCE</scope>
</reference>
<dbReference type="OrthoDB" id="10072198at2759"/>
<dbReference type="AlphaFoldDB" id="T1FFC4"/>
<dbReference type="InterPro" id="IPR005135">
    <property type="entry name" value="Endo/exonuclease/phosphatase"/>
</dbReference>
<keyword evidence="5" id="KW-1185">Reference proteome</keyword>
<evidence type="ECO:0000313" key="5">
    <source>
        <dbReference type="Proteomes" id="UP000015101"/>
    </source>
</evidence>
<dbReference type="GO" id="GO:0003824">
    <property type="term" value="F:catalytic activity"/>
    <property type="evidence" value="ECO:0007669"/>
    <property type="project" value="InterPro"/>
</dbReference>
<dbReference type="HOGENOM" id="CLU_000680_29_4_1"/>
<dbReference type="Gene3D" id="3.60.10.10">
    <property type="entry name" value="Endonuclease/exonuclease/phosphatase"/>
    <property type="match status" value="1"/>
</dbReference>
<dbReference type="GeneID" id="20207523"/>
<feature type="domain" description="Endonuclease/exonuclease/phosphatase" evidence="2">
    <location>
        <begin position="164"/>
        <end position="365"/>
    </location>
</feature>
<organism evidence="4 5">
    <name type="scientific">Helobdella robusta</name>
    <name type="common">Californian leech</name>
    <dbReference type="NCBI Taxonomy" id="6412"/>
    <lineage>
        <taxon>Eukaryota</taxon>
        <taxon>Metazoa</taxon>
        <taxon>Spiralia</taxon>
        <taxon>Lophotrochozoa</taxon>
        <taxon>Annelida</taxon>
        <taxon>Clitellata</taxon>
        <taxon>Hirudinea</taxon>
        <taxon>Rhynchobdellida</taxon>
        <taxon>Glossiphoniidae</taxon>
        <taxon>Helobdella</taxon>
    </lineage>
</organism>
<sequence>MDIDFVETMIVMIFLLIFSIQLSEAETNSADARNDDKKIVMNLLSVITNDEIKESDIKKMYRIGKKGDNPRPMLIEVKEKSMKNMIMENRVRVKQLSDELKNVSISHDFTKEQREKYKKLVAEAKDKQKQESGEFLYRHTSSDYASMVFNSSGNVNKIKVGLLNIRSLGPNVDDVHGLLNDGLDVLMLTETWHKSSDNICLSLAKPRDFSFLEQVRLNDPGHGGLVTYFRNHFKCVKILLPVIITFEAICFKLTLRKTSVIFLVIYRPGSAPPAKLFFEELILVLEKITLLCRSIVVAGDFNIHVETSSDIYATALANIFSSFDLVNRINQSTHVLGGTLDLIVTSDGFLLEDILVYPSGIYSDHGLVTGQFLINPTSIIFKKSWIRSRKRVDKKRLTELLRCSPISKHYGKETSVENEVGSMHSADDFKKFFADKLKVTEKSTECISIFPSTNLAMNVWLDFSNITKKGFKVHVAERYQMKKHGQFKKFWESLLISYWVL</sequence>
<keyword evidence="1" id="KW-0732">Signal</keyword>
<evidence type="ECO:0000313" key="4">
    <source>
        <dbReference type="EnsemblMetazoa" id="HelroP180009"/>
    </source>
</evidence>
<feature type="chain" id="PRO_5010980665" description="Endonuclease/exonuclease/phosphatase domain-containing protein" evidence="1">
    <location>
        <begin position="26"/>
        <end position="501"/>
    </location>
</feature>
<dbReference type="InterPro" id="IPR036691">
    <property type="entry name" value="Endo/exonu/phosph_ase_sf"/>
</dbReference>
<name>T1FFC4_HELRO</name>
<dbReference type="PANTHER" id="PTHR33776:SF3">
    <property type="entry name" value="PHD-TYPE DOMAIN-CONTAINING PROTEIN"/>
    <property type="match status" value="1"/>
</dbReference>
<evidence type="ECO:0000259" key="2">
    <source>
        <dbReference type="Pfam" id="PF03372"/>
    </source>
</evidence>
<dbReference type="Pfam" id="PF03372">
    <property type="entry name" value="Exo_endo_phos"/>
    <property type="match status" value="1"/>
</dbReference>
<evidence type="ECO:0000256" key="1">
    <source>
        <dbReference type="SAM" id="SignalP"/>
    </source>
</evidence>
<proteinExistence type="predicted"/>
<reference evidence="5" key="1">
    <citation type="submission" date="2012-12" db="EMBL/GenBank/DDBJ databases">
        <authorList>
            <person name="Hellsten U."/>
            <person name="Grimwood J."/>
            <person name="Chapman J.A."/>
            <person name="Shapiro H."/>
            <person name="Aerts A."/>
            <person name="Otillar R.P."/>
            <person name="Terry A.Y."/>
            <person name="Boore J.L."/>
            <person name="Simakov O."/>
            <person name="Marletaz F."/>
            <person name="Cho S.-J."/>
            <person name="Edsinger-Gonzales E."/>
            <person name="Havlak P."/>
            <person name="Kuo D.-H."/>
            <person name="Larsson T."/>
            <person name="Lv J."/>
            <person name="Arendt D."/>
            <person name="Savage R."/>
            <person name="Osoegawa K."/>
            <person name="de Jong P."/>
            <person name="Lindberg D.R."/>
            <person name="Seaver E.C."/>
            <person name="Weisblat D.A."/>
            <person name="Putnam N.H."/>
            <person name="Grigoriev I.V."/>
            <person name="Rokhsar D.S."/>
        </authorList>
    </citation>
    <scope>NUCLEOTIDE SEQUENCE</scope>
</reference>
<accession>T1FFC4</accession>
<reference evidence="4" key="3">
    <citation type="submission" date="2015-06" db="UniProtKB">
        <authorList>
            <consortium name="EnsemblMetazoa"/>
        </authorList>
    </citation>
    <scope>IDENTIFICATION</scope>
</reference>
<protein>
    <recommendedName>
        <fullName evidence="2">Endonuclease/exonuclease/phosphatase domain-containing protein</fullName>
    </recommendedName>
</protein>
<dbReference type="EMBL" id="AMQM01007068">
    <property type="status" value="NOT_ANNOTATED_CDS"/>
    <property type="molecule type" value="Genomic_DNA"/>
</dbReference>
<dbReference type="InParanoid" id="T1FFC4"/>
<feature type="signal peptide" evidence="1">
    <location>
        <begin position="1"/>
        <end position="25"/>
    </location>
</feature>
<gene>
    <name evidence="4" type="primary">20207523</name>
    <name evidence="3" type="ORF">HELRODRAFT_180009</name>
</gene>
<evidence type="ECO:0000313" key="3">
    <source>
        <dbReference type="EMBL" id="ESN94904.1"/>
    </source>
</evidence>
<dbReference type="Proteomes" id="UP000015101">
    <property type="component" value="Unassembled WGS sequence"/>
</dbReference>
<dbReference type="PANTHER" id="PTHR33776">
    <property type="entry name" value="ENDO/EXONUCLEASE/PHOSPHATASE DOMAIN-CONTAINING PROTEIN"/>
    <property type="match status" value="1"/>
</dbReference>
<dbReference type="CTD" id="20207523"/>